<evidence type="ECO:0000313" key="2">
    <source>
        <dbReference type="Proteomes" id="UP000694724"/>
    </source>
</evidence>
<proteinExistence type="predicted"/>
<accession>A0A8D1PFY7</accession>
<dbReference type="Ensembl" id="ENSSSCT00055002558.1">
    <property type="protein sequence ID" value="ENSSSCP00055001949.1"/>
    <property type="gene ID" value="ENSSSCG00055001403.1"/>
</dbReference>
<dbReference type="AlphaFoldDB" id="A0A8D1PFY7"/>
<sequence>MMKLRFPLRHLPNLANPNRPVLSNTLHIRHNNSFLISYTHLSRRKLRMSYSLSTCKRSIHILYLPIHPRRPRWSVGPSSLHPNPNFNAHTTHIQTTRHNISTTKSMPILNTSSRPHYTNMNWRTTRRTPVHHHRPTSLHLILPNHSSIDTNH</sequence>
<organism evidence="1 2">
    <name type="scientific">Sus scrofa</name>
    <name type="common">Pig</name>
    <dbReference type="NCBI Taxonomy" id="9823"/>
    <lineage>
        <taxon>Eukaryota</taxon>
        <taxon>Metazoa</taxon>
        <taxon>Chordata</taxon>
        <taxon>Craniata</taxon>
        <taxon>Vertebrata</taxon>
        <taxon>Euteleostomi</taxon>
        <taxon>Mammalia</taxon>
        <taxon>Eutheria</taxon>
        <taxon>Laurasiatheria</taxon>
        <taxon>Artiodactyla</taxon>
        <taxon>Suina</taxon>
        <taxon>Suidae</taxon>
        <taxon>Sus</taxon>
    </lineage>
</organism>
<evidence type="ECO:0000313" key="1">
    <source>
        <dbReference type="Ensembl" id="ENSSSCP00055001949.1"/>
    </source>
</evidence>
<name>A0A8D1PFY7_PIG</name>
<reference evidence="1" key="1">
    <citation type="submission" date="2025-08" db="UniProtKB">
        <authorList>
            <consortium name="Ensembl"/>
        </authorList>
    </citation>
    <scope>IDENTIFICATION</scope>
</reference>
<dbReference type="Proteomes" id="UP000694724">
    <property type="component" value="Unplaced"/>
</dbReference>
<protein>
    <submittedName>
        <fullName evidence="1">Uncharacterized protein</fullName>
    </submittedName>
</protein>